<reference evidence="3" key="1">
    <citation type="submission" date="2022-11" db="UniProtKB">
        <authorList>
            <consortium name="WormBaseParasite"/>
        </authorList>
    </citation>
    <scope>IDENTIFICATION</scope>
</reference>
<keyword evidence="2" id="KW-1185">Reference proteome</keyword>
<dbReference type="WBParaSite" id="nRc.2.0.1.t36508-RA">
    <property type="protein sequence ID" value="nRc.2.0.1.t36508-RA"/>
    <property type="gene ID" value="nRc.2.0.1.g36508"/>
</dbReference>
<feature type="transmembrane region" description="Helical" evidence="1">
    <location>
        <begin position="145"/>
        <end position="163"/>
    </location>
</feature>
<protein>
    <submittedName>
        <fullName evidence="3">Uncharacterized protein</fullName>
    </submittedName>
</protein>
<keyword evidence="1" id="KW-1133">Transmembrane helix</keyword>
<accession>A0A915KCK4</accession>
<evidence type="ECO:0000313" key="3">
    <source>
        <dbReference type="WBParaSite" id="nRc.2.0.1.t36508-RA"/>
    </source>
</evidence>
<keyword evidence="1" id="KW-0472">Membrane</keyword>
<dbReference type="Proteomes" id="UP000887565">
    <property type="component" value="Unplaced"/>
</dbReference>
<proteinExistence type="predicted"/>
<keyword evidence="1" id="KW-0812">Transmembrane</keyword>
<evidence type="ECO:0000256" key="1">
    <source>
        <dbReference type="SAM" id="Phobius"/>
    </source>
</evidence>
<evidence type="ECO:0000313" key="2">
    <source>
        <dbReference type="Proteomes" id="UP000887565"/>
    </source>
</evidence>
<organism evidence="2 3">
    <name type="scientific">Romanomermis culicivorax</name>
    <name type="common">Nematode worm</name>
    <dbReference type="NCBI Taxonomy" id="13658"/>
    <lineage>
        <taxon>Eukaryota</taxon>
        <taxon>Metazoa</taxon>
        <taxon>Ecdysozoa</taxon>
        <taxon>Nematoda</taxon>
        <taxon>Enoplea</taxon>
        <taxon>Dorylaimia</taxon>
        <taxon>Mermithida</taxon>
        <taxon>Mermithoidea</taxon>
        <taxon>Mermithidae</taxon>
        <taxon>Romanomermis</taxon>
    </lineage>
</organism>
<sequence length="164" mass="19315">MDISTYTNDEKEILRHPMRGCPERAMLSNWDCFIQATNRLDVAQCDARLSSGIRDQSYYGNDISNRDPYYYYGYSSSNFNNYYGSSYNIKEEIMCRRLQEYVSCIKYPVYDQCGYQAWYATFEAIQRPLRVFAPYCRLGAMNFHLSKSLALLSICSLFLLFYSF</sequence>
<name>A0A915KCK4_ROMCU</name>
<dbReference type="AlphaFoldDB" id="A0A915KCK4"/>